<reference evidence="2" key="1">
    <citation type="submission" date="2019-10" db="EMBL/GenBank/DDBJ databases">
        <title>Metagenomic sequencing of thiosulfate-disproportionating enrichment culture.</title>
        <authorList>
            <person name="Umezawa K."/>
            <person name="Kojima H."/>
            <person name="Fukui M."/>
        </authorList>
    </citation>
    <scope>NUCLEOTIDE SEQUENCE</scope>
    <source>
        <strain evidence="2">45J</strain>
    </source>
</reference>
<name>A0A5J4L4B3_9ZZZZ</name>
<gene>
    <name evidence="2" type="ORF">A45J_0021</name>
    <name evidence="3" type="ORF">A45J_2661</name>
    <name evidence="4" type="ORF">A45J_2706</name>
</gene>
<proteinExistence type="predicted"/>
<dbReference type="InterPro" id="IPR001387">
    <property type="entry name" value="Cro/C1-type_HTH"/>
</dbReference>
<evidence type="ECO:0000313" key="2">
    <source>
        <dbReference type="EMBL" id="GER92306.1"/>
    </source>
</evidence>
<feature type="domain" description="HTH cro/C1-type" evidence="1">
    <location>
        <begin position="21"/>
        <end position="64"/>
    </location>
</feature>
<evidence type="ECO:0000313" key="4">
    <source>
        <dbReference type="EMBL" id="GER94940.1"/>
    </source>
</evidence>
<protein>
    <submittedName>
        <fullName evidence="2">XRE family transcriptional regulator</fullName>
    </submittedName>
</protein>
<dbReference type="Gene3D" id="1.10.260.40">
    <property type="entry name" value="lambda repressor-like DNA-binding domains"/>
    <property type="match status" value="1"/>
</dbReference>
<dbReference type="PROSITE" id="PS50943">
    <property type="entry name" value="HTH_CROC1"/>
    <property type="match status" value="1"/>
</dbReference>
<accession>A0A5J4L4B3</accession>
<dbReference type="InterPro" id="IPR010982">
    <property type="entry name" value="Lambda_DNA-bd_dom_sf"/>
</dbReference>
<dbReference type="Pfam" id="PF01381">
    <property type="entry name" value="HTH_3"/>
    <property type="match status" value="1"/>
</dbReference>
<evidence type="ECO:0000313" key="3">
    <source>
        <dbReference type="EMBL" id="GER94895.1"/>
    </source>
</evidence>
<comment type="caution">
    <text evidence="2">The sequence shown here is derived from an EMBL/GenBank/DDBJ whole genome shotgun (WGS) entry which is preliminary data.</text>
</comment>
<dbReference type="SMART" id="SM00530">
    <property type="entry name" value="HTH_XRE"/>
    <property type="match status" value="1"/>
</dbReference>
<organism evidence="2">
    <name type="scientific">hot springs metagenome</name>
    <dbReference type="NCBI Taxonomy" id="433727"/>
    <lineage>
        <taxon>unclassified sequences</taxon>
        <taxon>metagenomes</taxon>
        <taxon>ecological metagenomes</taxon>
    </lineage>
</organism>
<dbReference type="EMBL" id="BLAB01000001">
    <property type="protein sequence ID" value="GER92306.1"/>
    <property type="molecule type" value="Genomic_DNA"/>
</dbReference>
<dbReference type="CDD" id="cd00093">
    <property type="entry name" value="HTH_XRE"/>
    <property type="match status" value="1"/>
</dbReference>
<dbReference type="GO" id="GO:0003677">
    <property type="term" value="F:DNA binding"/>
    <property type="evidence" value="ECO:0007669"/>
    <property type="project" value="InterPro"/>
</dbReference>
<sequence>MQNNVIKRLKIAVEQTTKGNLKQFALKCNIPYRTLQSYISGEREPGASNLFKIATQLCISIDWLLTGEGEMFIDKSKKVVPVEDIPKEKMKTWIDEFWQNASDDEKAWLKVEFQRVFPEFKEWLKMKNSEEELKSSQFKKVSEKKKTA</sequence>
<evidence type="ECO:0000259" key="1">
    <source>
        <dbReference type="PROSITE" id="PS50943"/>
    </source>
</evidence>
<dbReference type="EMBL" id="BLAB01000002">
    <property type="protein sequence ID" value="GER94940.1"/>
    <property type="molecule type" value="Genomic_DNA"/>
</dbReference>
<dbReference type="AlphaFoldDB" id="A0A5J4L4B3"/>
<dbReference type="EMBL" id="BLAB01000001">
    <property type="protein sequence ID" value="GER94895.1"/>
    <property type="molecule type" value="Genomic_DNA"/>
</dbReference>
<dbReference type="SUPFAM" id="SSF47413">
    <property type="entry name" value="lambda repressor-like DNA-binding domains"/>
    <property type="match status" value="1"/>
</dbReference>